<reference evidence="1 2" key="1">
    <citation type="journal article" date="2021" name="Commun. Biol.">
        <title>The genome of Shorea leprosula (Dipterocarpaceae) highlights the ecological relevance of drought in aseasonal tropical rainforests.</title>
        <authorList>
            <person name="Ng K.K.S."/>
            <person name="Kobayashi M.J."/>
            <person name="Fawcett J.A."/>
            <person name="Hatakeyama M."/>
            <person name="Paape T."/>
            <person name="Ng C.H."/>
            <person name="Ang C.C."/>
            <person name="Tnah L.H."/>
            <person name="Lee C.T."/>
            <person name="Nishiyama T."/>
            <person name="Sese J."/>
            <person name="O'Brien M.J."/>
            <person name="Copetti D."/>
            <person name="Mohd Noor M.I."/>
            <person name="Ong R.C."/>
            <person name="Putra M."/>
            <person name="Sireger I.Z."/>
            <person name="Indrioko S."/>
            <person name="Kosugi Y."/>
            <person name="Izuno A."/>
            <person name="Isagi Y."/>
            <person name="Lee S.L."/>
            <person name="Shimizu K.K."/>
        </authorList>
    </citation>
    <scope>NUCLEOTIDE SEQUENCE [LARGE SCALE GENOMIC DNA]</scope>
    <source>
        <strain evidence="1">214</strain>
    </source>
</reference>
<protein>
    <submittedName>
        <fullName evidence="1">Uncharacterized protein</fullName>
    </submittedName>
</protein>
<name>A0AAV5KDI3_9ROSI</name>
<dbReference type="EMBL" id="BPVZ01000060">
    <property type="protein sequence ID" value="GKV22594.1"/>
    <property type="molecule type" value="Genomic_DNA"/>
</dbReference>
<comment type="caution">
    <text evidence="1">The sequence shown here is derived from an EMBL/GenBank/DDBJ whole genome shotgun (WGS) entry which is preliminary data.</text>
</comment>
<dbReference type="Proteomes" id="UP001054252">
    <property type="component" value="Unassembled WGS sequence"/>
</dbReference>
<accession>A0AAV5KDI3</accession>
<organism evidence="1 2">
    <name type="scientific">Rubroshorea leprosula</name>
    <dbReference type="NCBI Taxonomy" id="152421"/>
    <lineage>
        <taxon>Eukaryota</taxon>
        <taxon>Viridiplantae</taxon>
        <taxon>Streptophyta</taxon>
        <taxon>Embryophyta</taxon>
        <taxon>Tracheophyta</taxon>
        <taxon>Spermatophyta</taxon>
        <taxon>Magnoliopsida</taxon>
        <taxon>eudicotyledons</taxon>
        <taxon>Gunneridae</taxon>
        <taxon>Pentapetalae</taxon>
        <taxon>rosids</taxon>
        <taxon>malvids</taxon>
        <taxon>Malvales</taxon>
        <taxon>Dipterocarpaceae</taxon>
        <taxon>Rubroshorea</taxon>
    </lineage>
</organism>
<dbReference type="AlphaFoldDB" id="A0AAV5KDI3"/>
<evidence type="ECO:0000313" key="1">
    <source>
        <dbReference type="EMBL" id="GKV22594.1"/>
    </source>
</evidence>
<proteinExistence type="predicted"/>
<sequence>MWNQAAIGHFFLVLSGKFQQFWLSVSLEIALRRS</sequence>
<evidence type="ECO:0000313" key="2">
    <source>
        <dbReference type="Proteomes" id="UP001054252"/>
    </source>
</evidence>
<keyword evidence="2" id="KW-1185">Reference proteome</keyword>
<gene>
    <name evidence="1" type="ORF">SLEP1_g32452</name>
</gene>